<organism evidence="2 3">
    <name type="scientific">Blyttiomyces helicus</name>
    <dbReference type="NCBI Taxonomy" id="388810"/>
    <lineage>
        <taxon>Eukaryota</taxon>
        <taxon>Fungi</taxon>
        <taxon>Fungi incertae sedis</taxon>
        <taxon>Chytridiomycota</taxon>
        <taxon>Chytridiomycota incertae sedis</taxon>
        <taxon>Chytridiomycetes</taxon>
        <taxon>Chytridiomycetes incertae sedis</taxon>
        <taxon>Blyttiomyces</taxon>
    </lineage>
</organism>
<name>A0A4P9VZ18_9FUNG</name>
<sequence length="455" mass="48722">MLMAEAAVASSWFEELLRLPLPNAKGAFSAALGNPCVQHGWPQQKLLFSSQLGLPPCLSATSTERQKEGGRGAADGETSNDLEATPAVCPTLSMRLFIPLSDKYESELRVKGSNSEKVVGSGGGRRLKTCVGRKHMRTLTELRTAEDASRSLRTSHPLQPMCSCSCSSNPATVTKSYLSASGKCGRAGRALLLKNALPEISSSSRRSEESKLDAGERAEPGSGGLTRPVEQPSVLTGTTDLGINHFRGSGPKPFGHWSSECSASEFDSLPFAILHVFLMPSNSLPSTNSSRTPTHILPKSPSTTNTSKALEMVAPANTLSHWAFGQPGLTAGQPRNSPLADLRFIPETEEASSLFSMSLWNGSRCGNSTATWNSTGEVHTCNQRLPCARPCDFRGRPRGSRGVRPHSRHSRGALAFRGLQRRSLSRGSDSSAPNYRSDGERGTATRDSCESNHGK</sequence>
<protein>
    <submittedName>
        <fullName evidence="2">Uncharacterized protein</fullName>
    </submittedName>
</protein>
<feature type="compositionally biased region" description="Basic and acidic residues" evidence="1">
    <location>
        <begin position="437"/>
        <end position="455"/>
    </location>
</feature>
<keyword evidence="3" id="KW-1185">Reference proteome</keyword>
<feature type="region of interest" description="Disordered" evidence="1">
    <location>
        <begin position="285"/>
        <end position="304"/>
    </location>
</feature>
<dbReference type="Proteomes" id="UP000269721">
    <property type="component" value="Unassembled WGS sequence"/>
</dbReference>
<reference evidence="3" key="1">
    <citation type="journal article" date="2018" name="Nat. Microbiol.">
        <title>Leveraging single-cell genomics to expand the fungal tree of life.</title>
        <authorList>
            <person name="Ahrendt S.R."/>
            <person name="Quandt C.A."/>
            <person name="Ciobanu D."/>
            <person name="Clum A."/>
            <person name="Salamov A."/>
            <person name="Andreopoulos B."/>
            <person name="Cheng J.F."/>
            <person name="Woyke T."/>
            <person name="Pelin A."/>
            <person name="Henrissat B."/>
            <person name="Reynolds N.K."/>
            <person name="Benny G.L."/>
            <person name="Smith M.E."/>
            <person name="James T.Y."/>
            <person name="Grigoriev I.V."/>
        </authorList>
    </citation>
    <scope>NUCLEOTIDE SEQUENCE [LARGE SCALE GENOMIC DNA]</scope>
</reference>
<feature type="region of interest" description="Disordered" evidence="1">
    <location>
        <begin position="200"/>
        <end position="241"/>
    </location>
</feature>
<accession>A0A4P9VZ18</accession>
<evidence type="ECO:0000256" key="1">
    <source>
        <dbReference type="SAM" id="MobiDB-lite"/>
    </source>
</evidence>
<feature type="region of interest" description="Disordered" evidence="1">
    <location>
        <begin position="60"/>
        <end position="83"/>
    </location>
</feature>
<gene>
    <name evidence="2" type="ORF">BDK51DRAFT_46279</name>
</gene>
<feature type="compositionally biased region" description="Basic residues" evidence="1">
    <location>
        <begin position="396"/>
        <end position="411"/>
    </location>
</feature>
<feature type="compositionally biased region" description="Basic and acidic residues" evidence="1">
    <location>
        <begin position="205"/>
        <end position="219"/>
    </location>
</feature>
<dbReference type="EMBL" id="ML000345">
    <property type="protein sequence ID" value="RKO84225.1"/>
    <property type="molecule type" value="Genomic_DNA"/>
</dbReference>
<evidence type="ECO:0000313" key="2">
    <source>
        <dbReference type="EMBL" id="RKO84225.1"/>
    </source>
</evidence>
<proteinExistence type="predicted"/>
<evidence type="ECO:0000313" key="3">
    <source>
        <dbReference type="Proteomes" id="UP000269721"/>
    </source>
</evidence>
<feature type="region of interest" description="Disordered" evidence="1">
    <location>
        <begin position="393"/>
        <end position="455"/>
    </location>
</feature>
<dbReference type="AlphaFoldDB" id="A0A4P9VZ18"/>